<dbReference type="Proteomes" id="UP000004080">
    <property type="component" value="Unassembled WGS sequence"/>
</dbReference>
<dbReference type="eggNOG" id="COG1413">
    <property type="taxonomic scope" value="Bacteria"/>
</dbReference>
<organism evidence="2 3">
    <name type="scientific">Fictibacillus macauensis ZFHKF-1</name>
    <dbReference type="NCBI Taxonomy" id="1196324"/>
    <lineage>
        <taxon>Bacteria</taxon>
        <taxon>Bacillati</taxon>
        <taxon>Bacillota</taxon>
        <taxon>Bacilli</taxon>
        <taxon>Bacillales</taxon>
        <taxon>Fictibacillaceae</taxon>
        <taxon>Fictibacillus</taxon>
    </lineage>
</organism>
<dbReference type="InterPro" id="IPR014824">
    <property type="entry name" value="Nfu/NifU_N"/>
</dbReference>
<dbReference type="STRING" id="1196324.A374_14595"/>
<sequence length="87" mass="9595">MALIFNLQPTPNPNAIKFDGSEAFLEGRLSAKAGDDLDSMSELAKSLLAVDGVESIFGFQDFITVNKFSDSNWDDIVPHIQEILHQL</sequence>
<protein>
    <submittedName>
        <fullName evidence="2">Scaffold protein Nfu/NifU</fullName>
    </submittedName>
</protein>
<dbReference type="OrthoDB" id="2968418at2"/>
<dbReference type="SMART" id="SM00932">
    <property type="entry name" value="Nfu_N"/>
    <property type="match status" value="1"/>
</dbReference>
<dbReference type="RefSeq" id="WP_007202995.1">
    <property type="nucleotide sequence ID" value="NZ_AKKV01000031.1"/>
</dbReference>
<dbReference type="EMBL" id="AKKV01000031">
    <property type="protein sequence ID" value="EIT84565.1"/>
    <property type="molecule type" value="Genomic_DNA"/>
</dbReference>
<evidence type="ECO:0000259" key="1">
    <source>
        <dbReference type="SMART" id="SM00932"/>
    </source>
</evidence>
<reference evidence="2 3" key="1">
    <citation type="journal article" date="2012" name="J. Bacteriol.">
        <title>Genome of Bacillus macauensis ZFHKF-1, a Long-Chain-Forming Bacterium.</title>
        <authorList>
            <person name="Cai L."/>
            <person name="Zhang T."/>
        </authorList>
    </citation>
    <scope>NUCLEOTIDE SEQUENCE [LARGE SCALE GENOMIC DNA]</scope>
    <source>
        <strain evidence="2 3">ZFHKF-1</strain>
    </source>
</reference>
<feature type="domain" description="Scaffold protein Nfu/NifU N-terminal" evidence="1">
    <location>
        <begin position="5"/>
        <end position="86"/>
    </location>
</feature>
<dbReference type="PATRIC" id="fig|1196324.3.peg.2982"/>
<dbReference type="SUPFAM" id="SSF110836">
    <property type="entry name" value="Hypothetical protein SAV1430"/>
    <property type="match status" value="1"/>
</dbReference>
<gene>
    <name evidence="2" type="ORF">A374_14595</name>
</gene>
<keyword evidence="3" id="KW-1185">Reference proteome</keyword>
<accession>I8UCD1</accession>
<dbReference type="Pfam" id="PF08712">
    <property type="entry name" value="Nfu_N"/>
    <property type="match status" value="1"/>
</dbReference>
<dbReference type="Gene3D" id="3.30.1370.70">
    <property type="entry name" value="Scaffold protein Nfu/NifU, N-terminal domain"/>
    <property type="match status" value="1"/>
</dbReference>
<dbReference type="AlphaFoldDB" id="I8UCD1"/>
<name>I8UCD1_9BACL</name>
<proteinExistence type="predicted"/>
<comment type="caution">
    <text evidence="2">The sequence shown here is derived from an EMBL/GenBank/DDBJ whole genome shotgun (WGS) entry which is preliminary data.</text>
</comment>
<evidence type="ECO:0000313" key="3">
    <source>
        <dbReference type="Proteomes" id="UP000004080"/>
    </source>
</evidence>
<evidence type="ECO:0000313" key="2">
    <source>
        <dbReference type="EMBL" id="EIT84565.1"/>
    </source>
</evidence>
<dbReference type="InterPro" id="IPR036498">
    <property type="entry name" value="Nfu/NifU_N_sf"/>
</dbReference>